<dbReference type="InterPro" id="IPR007015">
    <property type="entry name" value="DNA_pol_V/MYBBP1A"/>
</dbReference>
<dbReference type="InterPro" id="IPR016024">
    <property type="entry name" value="ARM-type_fold"/>
</dbReference>
<proteinExistence type="inferred from homology"/>
<reference evidence="5" key="1">
    <citation type="submission" date="2021-06" db="EMBL/GenBank/DDBJ databases">
        <authorList>
            <consortium name="Wellcome Sanger Institute Data Sharing"/>
        </authorList>
    </citation>
    <scope>NUCLEOTIDE SEQUENCE [LARGE SCALE GENOMIC DNA]</scope>
</reference>
<dbReference type="SUPFAM" id="SSF48371">
    <property type="entry name" value="ARM repeat"/>
    <property type="match status" value="1"/>
</dbReference>
<dbReference type="GeneID" id="114655727"/>
<dbReference type="Ensembl" id="ENSECRT00000019467.1">
    <property type="protein sequence ID" value="ENSECRP00000019075.1"/>
    <property type="gene ID" value="ENSECRG00000012754.1"/>
</dbReference>
<dbReference type="PANTHER" id="PTHR13213:SF2">
    <property type="entry name" value="MYB-BINDING PROTEIN 1A"/>
    <property type="match status" value="1"/>
</dbReference>
<evidence type="ECO:0000313" key="6">
    <source>
        <dbReference type="Proteomes" id="UP000694620"/>
    </source>
</evidence>
<feature type="compositionally biased region" description="Basic residues" evidence="4">
    <location>
        <begin position="1197"/>
        <end position="1217"/>
    </location>
</feature>
<comment type="similarity">
    <text evidence="2">Belongs to the MYBBP1A family.</text>
</comment>
<feature type="region of interest" description="Disordered" evidence="4">
    <location>
        <begin position="1188"/>
        <end position="1288"/>
    </location>
</feature>
<dbReference type="GO" id="GO:0043565">
    <property type="term" value="F:sequence-specific DNA binding"/>
    <property type="evidence" value="ECO:0007669"/>
    <property type="project" value="TreeGrafter"/>
</dbReference>
<evidence type="ECO:0000313" key="5">
    <source>
        <dbReference type="Ensembl" id="ENSECRP00000019075.1"/>
    </source>
</evidence>
<dbReference type="PANTHER" id="PTHR13213">
    <property type="entry name" value="MYB-BINDING PROTEIN 1A FAMILY MEMBER"/>
    <property type="match status" value="1"/>
</dbReference>
<organism evidence="5 6">
    <name type="scientific">Erpetoichthys calabaricus</name>
    <name type="common">Rope fish</name>
    <name type="synonym">Calamoichthys calabaricus</name>
    <dbReference type="NCBI Taxonomy" id="27687"/>
    <lineage>
        <taxon>Eukaryota</taxon>
        <taxon>Metazoa</taxon>
        <taxon>Chordata</taxon>
        <taxon>Craniata</taxon>
        <taxon>Vertebrata</taxon>
        <taxon>Euteleostomi</taxon>
        <taxon>Actinopterygii</taxon>
        <taxon>Polypteriformes</taxon>
        <taxon>Polypteridae</taxon>
        <taxon>Erpetoichthys</taxon>
    </lineage>
</organism>
<feature type="compositionally biased region" description="Basic and acidic residues" evidence="4">
    <location>
        <begin position="1230"/>
        <end position="1243"/>
    </location>
</feature>
<dbReference type="Proteomes" id="UP000694620">
    <property type="component" value="Chromosome 8"/>
</dbReference>
<reference evidence="5" key="2">
    <citation type="submission" date="2025-08" db="UniProtKB">
        <authorList>
            <consortium name="Ensembl"/>
        </authorList>
    </citation>
    <scope>IDENTIFICATION</scope>
</reference>
<comment type="subcellular location">
    <subcellularLocation>
        <location evidence="1">Nucleus</location>
    </subcellularLocation>
</comment>
<feature type="compositionally biased region" description="Basic residues" evidence="4">
    <location>
        <begin position="1265"/>
        <end position="1282"/>
    </location>
</feature>
<evidence type="ECO:0000256" key="4">
    <source>
        <dbReference type="SAM" id="MobiDB-lite"/>
    </source>
</evidence>
<dbReference type="GeneTree" id="ENSGT00390000017457"/>
<dbReference type="GO" id="GO:0003714">
    <property type="term" value="F:transcription corepressor activity"/>
    <property type="evidence" value="ECO:0007669"/>
    <property type="project" value="TreeGrafter"/>
</dbReference>
<name>A0A8C4SM25_ERPCA</name>
<dbReference type="GO" id="GO:0005730">
    <property type="term" value="C:nucleolus"/>
    <property type="evidence" value="ECO:0007669"/>
    <property type="project" value="InterPro"/>
</dbReference>
<protein>
    <submittedName>
        <fullName evidence="5">MYB binding protein (P160) 1a</fullName>
    </submittedName>
</protein>
<evidence type="ECO:0000256" key="1">
    <source>
        <dbReference type="ARBA" id="ARBA00004123"/>
    </source>
</evidence>
<feature type="region of interest" description="Disordered" evidence="4">
    <location>
        <begin position="1"/>
        <end position="27"/>
    </location>
</feature>
<dbReference type="OrthoDB" id="342531at2759"/>
<keyword evidence="6" id="KW-1185">Reference proteome</keyword>
<dbReference type="CTD" id="10514"/>
<feature type="compositionally biased region" description="Acidic residues" evidence="4">
    <location>
        <begin position="759"/>
        <end position="783"/>
    </location>
</feature>
<feature type="compositionally biased region" description="Basic and acidic residues" evidence="4">
    <location>
        <begin position="10"/>
        <end position="27"/>
    </location>
</feature>
<dbReference type="GO" id="GO:0003723">
    <property type="term" value="F:RNA binding"/>
    <property type="evidence" value="ECO:0007669"/>
    <property type="project" value="TreeGrafter"/>
</dbReference>
<feature type="region of interest" description="Disordered" evidence="4">
    <location>
        <begin position="734"/>
        <end position="783"/>
    </location>
</feature>
<keyword evidence="3" id="KW-0539">Nucleus</keyword>
<accession>A0A8C4SM25</accession>
<evidence type="ECO:0000256" key="3">
    <source>
        <dbReference type="ARBA" id="ARBA00023242"/>
    </source>
</evidence>
<dbReference type="Pfam" id="PF04931">
    <property type="entry name" value="DNA_pol_phi"/>
    <property type="match status" value="1"/>
</dbReference>
<reference evidence="5" key="3">
    <citation type="submission" date="2025-09" db="UniProtKB">
        <authorList>
            <consortium name="Ensembl"/>
        </authorList>
    </citation>
    <scope>IDENTIFICATION</scope>
</reference>
<sequence>MVRANSMAKVHTDMREMETKPTRRELSDTKGILKQNREFLDFFWDIAKPDQDTRVTAIENLVRYLRESKKDDELKYTLKRLVEGLAATREASRPGFSLALSQVLQTFEEIPLQTVLDQIKERHNLQKASKKQKRNAAFGNLFGVLALSQSGRLSKEPRVILEAVQLLQSLAAFRMHVKDLPQKTIVDILTETPEAVFEEVLFDALQNDLTSAFSTPEQLHLLLVAMQKFPAVLKSKKMKKLLGSSKVVTKENLSKLTEILKTAAKSVKKDNMLPPVARDLMRVAVQEESFEIFWDEVVINKLLKDQAAPCSFLCYRLLGSALPLLSLGQIGYVLRGDVLKHYGAHVVSAQVPAKFKFAPEMQQYVSSFLESCCDPDKQFAVITGFTCLTNHGNPVVPSMWTVVQNLQPSVVLRYVDWLKDMFCCPKMDLCLDFSTKRQQENFDGKNWSKNCVQRLRQWIIARLASIAENPQVKKEEDLVMGIARFIFFHSFFDSKKPTIKIPETQSQLSVPLDDSMRNVIGSSFFGLLLQLSHLPVIGESPEAASLNEKHIRGVTSNGSLWISCLVQYADRLLNASVQVHQVRPFTEEQRSAWNRVLESVEDLRKKGNKTHSAETMAFQQLFLLLGINLFKAPEESLDLLEDLHNCLAKSQQKKQKKSAKEDSEPQWFDVLVDILLSLLSQPSRLMRNVANVVFKHICPHVTQKSLNSILQLLQPENINDDEEESAVVVVDEKHSIKKKSTKHKGEEEDEHSENKSTSSEDDSDSDEDEDEDDDLSEEEGEVDENLRLELMNVLMGQSALATEEDKSDEEEVSDEAMMQLDERISALFSEQKKRLQAKKDEKERMRKENTLVRDFKIKVLDLIEIFLMKQQESPLVFGIIEPLLSVIEYSMNSESGKQEQDFLRKTADIFRNKLCRAKRYYKNVSAMKEELHGLMERLLTRTRKLKESSVAAYYFSAVLYLVRVLKGGLCDDSATPAVGKCKKKHTEDKVEVTPSKQAMDLGCLDLTRVLTLFSDALKHFMTKRKSVFTGNMFMDLFIRFPIISGALLDTTMKYITEGVRSHQQGQACSLVLKVLQTREVCQSLTEVAWSDLIEQVLAQVIQCLKSISVFRVKVDHEKVVKCLELTRFLITTIQKQKLPISLKDILPVLQSLDQLQDFHRSLQQSDTYWSVMKLFGIFKPKKEKVKVAEEEQSKQNSQKKKKKGFLPDTKKRKNRKKQTVEEVNMMSKLSTEDDKITEEDGKKNIRKQKKSKRKALDEQSATPSKKIKGTNDKKHRQKKAKQKPGNTK</sequence>
<gene>
    <name evidence="5" type="primary">MYBBP1A</name>
    <name evidence="5" type="synonym">mybbp1a</name>
</gene>
<feature type="compositionally biased region" description="Basic residues" evidence="4">
    <location>
        <begin position="1244"/>
        <end position="1253"/>
    </location>
</feature>
<evidence type="ECO:0000256" key="2">
    <source>
        <dbReference type="ARBA" id="ARBA00006809"/>
    </source>
</evidence>
<dbReference type="RefSeq" id="XP_028662758.1">
    <property type="nucleotide sequence ID" value="XM_028806925.2"/>
</dbReference>